<dbReference type="RefSeq" id="WP_139148660.1">
    <property type="nucleotide sequence ID" value="NZ_CP043420.1"/>
</dbReference>
<dbReference type="OrthoDB" id="6549047at2"/>
<keyword evidence="2" id="KW-1185">Reference proteome</keyword>
<dbReference type="AlphaFoldDB" id="A0A5C0ZYP1"/>
<protein>
    <submittedName>
        <fullName evidence="1">Uncharacterized protein</fullName>
    </submittedName>
</protein>
<reference evidence="1 2" key="1">
    <citation type="submission" date="2019-08" db="EMBL/GenBank/DDBJ databases">
        <title>Complete genome sequence of Kushneria sp. YCWA18, a halophilic phosphate-solubilizing bacterium isolated from Daqiao saltern in China.</title>
        <authorList>
            <person name="Du G.-X."/>
            <person name="Qu L.-Y."/>
        </authorList>
    </citation>
    <scope>NUCLEOTIDE SEQUENCE [LARGE SCALE GENOMIC DNA]</scope>
    <source>
        <strain evidence="1 2">YCWA18</strain>
    </source>
</reference>
<evidence type="ECO:0000313" key="2">
    <source>
        <dbReference type="Proteomes" id="UP000322553"/>
    </source>
</evidence>
<evidence type="ECO:0000313" key="1">
    <source>
        <dbReference type="EMBL" id="QEL11331.1"/>
    </source>
</evidence>
<dbReference type="EMBL" id="CP043420">
    <property type="protein sequence ID" value="QEL11331.1"/>
    <property type="molecule type" value="Genomic_DNA"/>
</dbReference>
<dbReference type="KEGG" id="kuy:FY550_09395"/>
<proteinExistence type="predicted"/>
<dbReference type="Proteomes" id="UP000322553">
    <property type="component" value="Chromosome"/>
</dbReference>
<name>A0A5C0ZYP1_9GAMM</name>
<gene>
    <name evidence="1" type="ORF">FY550_09395</name>
</gene>
<organism evidence="1 2">
    <name type="scientific">Kushneria phosphatilytica</name>
    <dbReference type="NCBI Taxonomy" id="657387"/>
    <lineage>
        <taxon>Bacteria</taxon>
        <taxon>Pseudomonadati</taxon>
        <taxon>Pseudomonadota</taxon>
        <taxon>Gammaproteobacteria</taxon>
        <taxon>Oceanospirillales</taxon>
        <taxon>Halomonadaceae</taxon>
        <taxon>Kushneria</taxon>
    </lineage>
</organism>
<accession>A0A5C0ZYP1</accession>
<sequence length="630" mass="69805">MSIRIIFFAVLFYVLTYEIQDNTLSTVSNSAGIEAPTTAEAGMTEWKNTRVRGTTAFASNHELSVGDIVLTRDIGNGVRVTKNASTYGMTSGYSPEYEVVDLPNFMRARVLHTWTFAGDHGLKSGDIVPVRRVYRGFETVIPGTFSGDGGAYELIDDQESGMYPISGDTFISIQRAVENGRYVHIRARARDRMMGSITPGTDYLIQGLDGDRDLLIADDDRDTRPITVNQARFFQLVTDLTTAPGQDSQENPGTVITDDVYNSIIGSIRAGHEVVVQAISSFADTSKGTTYSLLSLNADGLPEYGDDVDDLMGLHRQRAFSHFRVMSGLYGDVSNTTEPIKRGDYVQLSAGLSDEQFDEIVRVMVNAGGWRGTPLQNVSGKFLLLDKRDGEVWTVSYSSLIAGASRKMTYDDIFGTDRDTNEDGFTIWTGGRCPVDIGTLVDVKYRDGKYNYGVGAGCTWDTSGSTPDRCAHDWSSRNRPASIVAYRLHQSEESNTGGTDVGDLPQLTFDDVRYIVAEIRAGRSVTLVCRYDDDAMHQVTKGKRYSVNALDCARDPLITTDSGREKDITSGWYVNFSLERGREPQLHSFEGMTSDDLATLIRQRQEESAEKLSRANEAREELQRRLNDVY</sequence>